<dbReference type="InterPro" id="IPR001761">
    <property type="entry name" value="Peripla_BP/Lac1_sug-bd_dom"/>
</dbReference>
<feature type="region of interest" description="Disordered" evidence="1">
    <location>
        <begin position="1"/>
        <end position="33"/>
    </location>
</feature>
<dbReference type="Pfam" id="PF00532">
    <property type="entry name" value="Peripla_BP_1"/>
    <property type="match status" value="1"/>
</dbReference>
<evidence type="ECO:0000256" key="1">
    <source>
        <dbReference type="SAM" id="MobiDB-lite"/>
    </source>
</evidence>
<protein>
    <recommendedName>
        <fullName evidence="2">Periplasmic binding protein/LacI sugar binding domain-containing protein</fullName>
    </recommendedName>
</protein>
<organism evidence="3 4">
    <name type="scientific">Klebsiella pneumoniae</name>
    <dbReference type="NCBI Taxonomy" id="573"/>
    <lineage>
        <taxon>Bacteria</taxon>
        <taxon>Pseudomonadati</taxon>
        <taxon>Pseudomonadota</taxon>
        <taxon>Gammaproteobacteria</taxon>
        <taxon>Enterobacterales</taxon>
        <taxon>Enterobacteriaceae</taxon>
        <taxon>Klebsiella/Raoultella group</taxon>
        <taxon>Klebsiella</taxon>
        <taxon>Klebsiella pneumoniae complex</taxon>
    </lineage>
</organism>
<sequence>MSWIPPPLHRCPDGRLPGRANLPRADKSNDIPGAFDAGNSMLIQHPQVKHWLIVGMNDNTVLGGVRATEGQGFKAPDVIGIGISGVDAVNELSKAQPTGFYGSLLPSRISTATKPAKCYTTGSPGVEPPKFTAVTDVVLITRDNFKEELAKKGCNSLIKLAPARGAECRRAESLCNSLPLISHFAASP</sequence>
<evidence type="ECO:0000313" key="4">
    <source>
        <dbReference type="Proteomes" id="UP000664267"/>
    </source>
</evidence>
<dbReference type="Proteomes" id="UP000664267">
    <property type="component" value="Unassembled WGS sequence"/>
</dbReference>
<dbReference type="InterPro" id="IPR028082">
    <property type="entry name" value="Peripla_BP_I"/>
</dbReference>
<evidence type="ECO:0000259" key="2">
    <source>
        <dbReference type="Pfam" id="PF00532"/>
    </source>
</evidence>
<accession>A0A939SVU7</accession>
<gene>
    <name evidence="3" type="ORF">J4733_17815</name>
</gene>
<proteinExistence type="predicted"/>
<feature type="domain" description="Periplasmic binding protein/LacI sugar binding" evidence="2">
    <location>
        <begin position="26"/>
        <end position="147"/>
    </location>
</feature>
<dbReference type="SUPFAM" id="SSF53822">
    <property type="entry name" value="Periplasmic binding protein-like I"/>
    <property type="match status" value="1"/>
</dbReference>
<name>A0A939SVU7_KLEPN</name>
<dbReference type="Gene3D" id="3.40.50.2300">
    <property type="match status" value="2"/>
</dbReference>
<comment type="caution">
    <text evidence="3">The sequence shown here is derived from an EMBL/GenBank/DDBJ whole genome shotgun (WGS) entry which is preliminary data.</text>
</comment>
<dbReference type="EMBL" id="JAGETN010000028">
    <property type="protein sequence ID" value="MBO2025741.1"/>
    <property type="molecule type" value="Genomic_DNA"/>
</dbReference>
<reference evidence="3" key="1">
    <citation type="submission" date="2021-03" db="EMBL/GenBank/DDBJ databases">
        <title>Molecular epidemiology and mechanisms of colistin and carbapenem resistance in Enterobacteriaceae from clinical isolates, the environment and porcine samples in Pretoria, South Africa.</title>
        <authorList>
            <person name="Bogoshi D."/>
            <person name="Mbelle N.M."/>
            <person name="Naidoo V."/>
            <person name="Osei Sekyere J."/>
        </authorList>
    </citation>
    <scope>NUCLEOTIDE SEQUENCE</scope>
    <source>
        <strain evidence="3">C029</strain>
    </source>
</reference>
<evidence type="ECO:0000313" key="3">
    <source>
        <dbReference type="EMBL" id="MBO2025741.1"/>
    </source>
</evidence>
<dbReference type="AlphaFoldDB" id="A0A939SVU7"/>